<dbReference type="GO" id="GO:0003677">
    <property type="term" value="F:DNA binding"/>
    <property type="evidence" value="ECO:0007669"/>
    <property type="project" value="UniProtKB-UniRule"/>
</dbReference>
<dbReference type="InterPro" id="IPR016266">
    <property type="entry name" value="POLE2"/>
</dbReference>
<protein>
    <recommendedName>
        <fullName evidence="6">DNA polymerase epsilon subunit</fullName>
    </recommendedName>
    <alternativeName>
        <fullName evidence="6">DNA polymerase II subunit 2</fullName>
    </alternativeName>
</protein>
<dbReference type="VEuPathDB" id="VectorBase:LOC119173580"/>
<dbReference type="Pfam" id="PF04042">
    <property type="entry name" value="DNA_pol_E_B"/>
    <property type="match status" value="1"/>
</dbReference>
<sequence>MSGKVRSKIIKSFQIRGFTLRSEASKFLLEALTPLDEDRQDLWLKRLLDLLQVQRIDGPFLTKDDILGCIREFERSDSDGTDVRLLVADAFALAPLTYCQERRKFVPRELVGHGGPPRLFGDAGAKAFFFRERYQLVLQKTARHHCFSSRSRLPTASGFDLRPIEHLLGTTGECVVVLGMLCQLEEGNYFLEDTTGSVKIDISGTKFTADLFVDNSFVLAEGCYEDMAFRVDAMGLPPIEPALEAMKYMGGASIFDKFPEKLRTQLELSDVPDNALFVLLSDVWLDQPQVLSHLRVLFSGFAQGAPACFVLAGNFLSRSTGLQKDRVLLREGFKALAEMLHEFPLLIKHSRFIFVPGPRDPGLSNVLPRPGLPYQVTEPLRSCGGNEAESTLAERCHWVSNPCRLLYCGRQVVLWRQDGLAKACRNAVHRPWDKTGLDLAQAYTRSLAANAHLSPVSPGVTPVYWEWDFALWLHPLPDAVVCFDACDAFTVEHAGCVFFNPGSFPKADYVFKVYYPAFKKVEDSQIGND</sequence>
<comment type="similarity">
    <text evidence="2 6">Belongs to the DNA polymerase epsilon subunit B family.</text>
</comment>
<dbReference type="Pfam" id="PF12213">
    <property type="entry name" value="Dpoe2NT"/>
    <property type="match status" value="1"/>
</dbReference>
<dbReference type="KEGG" id="rmp:119173580"/>
<dbReference type="OrthoDB" id="10254730at2759"/>
<feature type="domain" description="DNA polymerase epsilon subunit B N-terminal" evidence="8">
    <location>
        <begin position="4"/>
        <end position="63"/>
    </location>
</feature>
<comment type="subcellular location">
    <subcellularLocation>
        <location evidence="1 6">Nucleus</location>
    </subcellularLocation>
</comment>
<dbReference type="GeneID" id="119173580"/>
<dbReference type="CTD" id="5427"/>
<name>A0A6M2CP62_RHIMP</name>
<dbReference type="PANTHER" id="PTHR12708">
    <property type="entry name" value="DNA POLYMERASE EPSILON SUBUNIT B"/>
    <property type="match status" value="1"/>
</dbReference>
<organism evidence="9">
    <name type="scientific">Rhipicephalus microplus</name>
    <name type="common">Cattle tick</name>
    <name type="synonym">Boophilus microplus</name>
    <dbReference type="NCBI Taxonomy" id="6941"/>
    <lineage>
        <taxon>Eukaryota</taxon>
        <taxon>Metazoa</taxon>
        <taxon>Ecdysozoa</taxon>
        <taxon>Arthropoda</taxon>
        <taxon>Chelicerata</taxon>
        <taxon>Arachnida</taxon>
        <taxon>Acari</taxon>
        <taxon>Parasitiformes</taxon>
        <taxon>Ixodida</taxon>
        <taxon>Ixodoidea</taxon>
        <taxon>Ixodidae</taxon>
        <taxon>Rhipicephalinae</taxon>
        <taxon>Rhipicephalus</taxon>
        <taxon>Boophilus</taxon>
    </lineage>
</organism>
<evidence type="ECO:0000256" key="1">
    <source>
        <dbReference type="ARBA" id="ARBA00004123"/>
    </source>
</evidence>
<feature type="domain" description="DNA polymerase alpha/delta/epsilon subunit B" evidence="7">
    <location>
        <begin position="277"/>
        <end position="490"/>
    </location>
</feature>
<dbReference type="InterPro" id="IPR007185">
    <property type="entry name" value="DNA_pol_a/d/e_bsu"/>
</dbReference>
<dbReference type="AlphaFoldDB" id="A0A6M2CP62"/>
<dbReference type="GO" id="GO:0042276">
    <property type="term" value="P:error-prone translesion synthesis"/>
    <property type="evidence" value="ECO:0007669"/>
    <property type="project" value="TreeGrafter"/>
</dbReference>
<evidence type="ECO:0000256" key="2">
    <source>
        <dbReference type="ARBA" id="ARBA00009560"/>
    </source>
</evidence>
<dbReference type="Gene3D" id="3.60.21.60">
    <property type="match status" value="1"/>
</dbReference>
<dbReference type="Gene3D" id="1.10.8.60">
    <property type="match status" value="1"/>
</dbReference>
<evidence type="ECO:0000256" key="5">
    <source>
        <dbReference type="ARBA" id="ARBA00023242"/>
    </source>
</evidence>
<evidence type="ECO:0000259" key="8">
    <source>
        <dbReference type="Pfam" id="PF12213"/>
    </source>
</evidence>
<dbReference type="GO" id="GO:0006261">
    <property type="term" value="P:DNA-templated DNA replication"/>
    <property type="evidence" value="ECO:0007669"/>
    <property type="project" value="InterPro"/>
</dbReference>
<keyword evidence="3 6" id="KW-0235">DNA replication</keyword>
<dbReference type="PIRSF" id="PIRSF000799">
    <property type="entry name" value="DNA_pol_eps_2"/>
    <property type="match status" value="1"/>
</dbReference>
<evidence type="ECO:0000256" key="3">
    <source>
        <dbReference type="ARBA" id="ARBA00022705"/>
    </source>
</evidence>
<proteinExistence type="inferred from homology"/>
<keyword evidence="4 6" id="KW-0238">DNA-binding</keyword>
<reference evidence="9" key="1">
    <citation type="submission" date="2019-09" db="EMBL/GenBank/DDBJ databases">
        <title>Organ-specific transcriptomic study of the physiology of the cattle tick, Rhipicephalus microplus.</title>
        <authorList>
            <person name="Tirloni L."/>
            <person name="Braz G."/>
            <person name="Gandara A.C.P."/>
            <person name="Sabadin G.A."/>
            <person name="da Silva R.M."/>
            <person name="Guizzo M.G."/>
            <person name="Machado J.A."/>
            <person name="Costa E.P."/>
            <person name="Gomes H.F."/>
            <person name="Moraes J."/>
            <person name="Mota M.B.S."/>
            <person name="Mesquita R.D."/>
            <person name="Alvarenga P.H."/>
            <person name="Alves F."/>
            <person name="Seixas A."/>
            <person name="da Fonseca R.N."/>
            <person name="Fogaca A."/>
            <person name="Logullo C."/>
            <person name="Tanaka A."/>
            <person name="Daffre S."/>
            <person name="Termignoni C."/>
            <person name="Vaz I.S.Jr."/>
            <person name="Oliveira P.L."/>
            <person name="Ribeiro J.M."/>
        </authorList>
    </citation>
    <scope>NUCLEOTIDE SEQUENCE</scope>
    <source>
        <strain evidence="9">Porto Alegre</strain>
    </source>
</reference>
<evidence type="ECO:0000256" key="4">
    <source>
        <dbReference type="ARBA" id="ARBA00023125"/>
    </source>
</evidence>
<accession>A0A6M2CP62</accession>
<evidence type="ECO:0000256" key="6">
    <source>
        <dbReference type="PIRNR" id="PIRNR000799"/>
    </source>
</evidence>
<dbReference type="OMA" id="FFCEGCF"/>
<dbReference type="InterPro" id="IPR024639">
    <property type="entry name" value="DNA_pol_e_bsu_N"/>
</dbReference>
<evidence type="ECO:0000259" key="7">
    <source>
        <dbReference type="Pfam" id="PF04042"/>
    </source>
</evidence>
<keyword evidence="5 6" id="KW-0539">Nucleus</keyword>
<dbReference type="PANTHER" id="PTHR12708:SF0">
    <property type="entry name" value="DNA POLYMERASE EPSILON SUBUNIT 2"/>
    <property type="match status" value="1"/>
</dbReference>
<dbReference type="GO" id="GO:0008622">
    <property type="term" value="C:epsilon DNA polymerase complex"/>
    <property type="evidence" value="ECO:0007669"/>
    <property type="project" value="UniProtKB-UniRule"/>
</dbReference>
<dbReference type="RefSeq" id="XP_037280284.1">
    <property type="nucleotide sequence ID" value="XM_037424387.2"/>
</dbReference>
<dbReference type="EMBL" id="GHWJ01002632">
    <property type="protein sequence ID" value="NOV35369.1"/>
    <property type="molecule type" value="Transcribed_RNA"/>
</dbReference>
<evidence type="ECO:0000313" key="9">
    <source>
        <dbReference type="EMBL" id="NOV35369.1"/>
    </source>
</evidence>
<comment type="function">
    <text evidence="6">Participates in DNA repair and in chromosomal DNA replication.</text>
</comment>